<dbReference type="Proteomes" id="UP000017805">
    <property type="component" value="Chromosome"/>
</dbReference>
<keyword evidence="2" id="KW-1185">Reference proteome</keyword>
<evidence type="ECO:0000313" key="1">
    <source>
        <dbReference type="EMBL" id="AGX04760.1"/>
    </source>
</evidence>
<dbReference type="AlphaFoldDB" id="U5LBF4"/>
<protein>
    <submittedName>
        <fullName evidence="1">Uncharacterized protein</fullName>
    </submittedName>
</protein>
<dbReference type="HOGENOM" id="CLU_1923355_0_0_9"/>
<evidence type="ECO:0000313" key="2">
    <source>
        <dbReference type="Proteomes" id="UP000017805"/>
    </source>
</evidence>
<dbReference type="OrthoDB" id="80147at2"/>
<dbReference type="KEGG" id="bif:N288_14300"/>
<gene>
    <name evidence="1" type="ORF">N288_14300</name>
</gene>
<name>U5LBF4_9BACI</name>
<dbReference type="PATRIC" id="fig|1367477.3.peg.2821"/>
<dbReference type="RefSeq" id="WP_022543971.1">
    <property type="nucleotide sequence ID" value="NC_022524.1"/>
</dbReference>
<proteinExistence type="predicted"/>
<organism evidence="1 2">
    <name type="scientific">Bacillus infantis NRRL B-14911</name>
    <dbReference type="NCBI Taxonomy" id="1367477"/>
    <lineage>
        <taxon>Bacteria</taxon>
        <taxon>Bacillati</taxon>
        <taxon>Bacillota</taxon>
        <taxon>Bacilli</taxon>
        <taxon>Bacillales</taxon>
        <taxon>Bacillaceae</taxon>
        <taxon>Bacillus</taxon>
    </lineage>
</organism>
<dbReference type="EMBL" id="CP006643">
    <property type="protein sequence ID" value="AGX04760.1"/>
    <property type="molecule type" value="Genomic_DNA"/>
</dbReference>
<sequence>MRYKDLMEMKDITISFHDISEPRMEGAMLRITVLISKDATDLMIFPHPDSKALRADIEFKNYVTYSVVHDDYTVWDNEEVFEGEVFRVYMKSKLQDFVKKEYAFQESEGKELTHYSFACFEHHVHVFSFHEPVIRII</sequence>
<accession>U5LBF4</accession>
<reference evidence="1 2" key="1">
    <citation type="submission" date="2013-07" db="EMBL/GenBank/DDBJ databases">
        <title>Complete genome sequence of Bacillus infantis NRRL B-14911 that has potential to induce cardiac disease by antigenic mimicry.</title>
        <authorList>
            <person name="Massilamany C."/>
            <person name="Smith T.P.L."/>
            <person name="Loy J.D."/>
            <person name="Barletta R."/>
            <person name="Reddy J."/>
        </authorList>
    </citation>
    <scope>NUCLEOTIDE SEQUENCE [LARGE SCALE GENOMIC DNA]</scope>
    <source>
        <strain evidence="1 2">NRRL B-14911</strain>
    </source>
</reference>